<sequence>MFSEAEQNKLQSFLTDLEQDHFSQHQNIAESSTSKKRKDHKRKTPYDRKSNSPEEEFTSGRTGRARKQAHELLSEDQKKANHIASEQKRRANIKIGFDQLVDMVPTLDGSHRSESLVLQKSVDYIRDLVKDKDGLKERVRELQALLGEL</sequence>
<proteinExistence type="predicted"/>
<organism evidence="8 9">
    <name type="scientific">Mucor saturninus</name>
    <dbReference type="NCBI Taxonomy" id="64648"/>
    <lineage>
        <taxon>Eukaryota</taxon>
        <taxon>Fungi</taxon>
        <taxon>Fungi incertae sedis</taxon>
        <taxon>Mucoromycota</taxon>
        <taxon>Mucoromycotina</taxon>
        <taxon>Mucoromycetes</taxon>
        <taxon>Mucorales</taxon>
        <taxon>Mucorineae</taxon>
        <taxon>Mucoraceae</taxon>
        <taxon>Mucor</taxon>
    </lineage>
</organism>
<accession>A0A8H7V6P5</accession>
<evidence type="ECO:0000256" key="3">
    <source>
        <dbReference type="ARBA" id="ARBA00023125"/>
    </source>
</evidence>
<dbReference type="GO" id="GO:0000978">
    <property type="term" value="F:RNA polymerase II cis-regulatory region sequence-specific DNA binding"/>
    <property type="evidence" value="ECO:0007669"/>
    <property type="project" value="TreeGrafter"/>
</dbReference>
<evidence type="ECO:0000259" key="7">
    <source>
        <dbReference type="PROSITE" id="PS50888"/>
    </source>
</evidence>
<evidence type="ECO:0000313" key="9">
    <source>
        <dbReference type="Proteomes" id="UP000603453"/>
    </source>
</evidence>
<dbReference type="Proteomes" id="UP000603453">
    <property type="component" value="Unassembled WGS sequence"/>
</dbReference>
<dbReference type="OrthoDB" id="5778525at2759"/>
<feature type="domain" description="BHLH" evidence="7">
    <location>
        <begin position="77"/>
        <end position="128"/>
    </location>
</feature>
<reference evidence="8" key="1">
    <citation type="submission" date="2020-12" db="EMBL/GenBank/DDBJ databases">
        <title>Metabolic potential, ecology and presence of endohyphal bacteria is reflected in genomic diversity of Mucoromycotina.</title>
        <authorList>
            <person name="Muszewska A."/>
            <person name="Okrasinska A."/>
            <person name="Steczkiewicz K."/>
            <person name="Drgas O."/>
            <person name="Orlowska M."/>
            <person name="Perlinska-Lenart U."/>
            <person name="Aleksandrzak-Piekarczyk T."/>
            <person name="Szatraj K."/>
            <person name="Zielenkiewicz U."/>
            <person name="Pilsyk S."/>
            <person name="Malc E."/>
            <person name="Mieczkowski P."/>
            <person name="Kruszewska J.S."/>
            <person name="Biernat P."/>
            <person name="Pawlowska J."/>
        </authorList>
    </citation>
    <scope>NUCLEOTIDE SEQUENCE</scope>
    <source>
        <strain evidence="8">WA0000017839</strain>
    </source>
</reference>
<keyword evidence="2" id="KW-0805">Transcription regulation</keyword>
<dbReference type="Gene3D" id="4.10.280.10">
    <property type="entry name" value="Helix-loop-helix DNA-binding domain"/>
    <property type="match status" value="1"/>
</dbReference>
<feature type="compositionally biased region" description="Basic residues" evidence="6">
    <location>
        <begin position="34"/>
        <end position="43"/>
    </location>
</feature>
<name>A0A8H7V6P5_9FUNG</name>
<dbReference type="Pfam" id="PF00010">
    <property type="entry name" value="HLH"/>
    <property type="match status" value="1"/>
</dbReference>
<comment type="subcellular location">
    <subcellularLocation>
        <location evidence="1">Nucleus</location>
    </subcellularLocation>
</comment>
<evidence type="ECO:0000313" key="8">
    <source>
        <dbReference type="EMBL" id="KAG2203289.1"/>
    </source>
</evidence>
<dbReference type="AlphaFoldDB" id="A0A8H7V6P5"/>
<dbReference type="InterPro" id="IPR036638">
    <property type="entry name" value="HLH_DNA-bd_sf"/>
</dbReference>
<dbReference type="EMBL" id="JAEPRD010000053">
    <property type="protein sequence ID" value="KAG2203289.1"/>
    <property type="molecule type" value="Genomic_DNA"/>
</dbReference>
<evidence type="ECO:0000256" key="2">
    <source>
        <dbReference type="ARBA" id="ARBA00023015"/>
    </source>
</evidence>
<dbReference type="PANTHER" id="PTHR15741:SF27">
    <property type="entry name" value="TRANSCRIPTION FACTOR AP-4"/>
    <property type="match status" value="1"/>
</dbReference>
<dbReference type="GO" id="GO:0046983">
    <property type="term" value="F:protein dimerization activity"/>
    <property type="evidence" value="ECO:0007669"/>
    <property type="project" value="InterPro"/>
</dbReference>
<dbReference type="PANTHER" id="PTHR15741">
    <property type="entry name" value="BASIC HELIX-LOOP-HELIX ZIP TRANSCRIPTION FACTOR"/>
    <property type="match status" value="1"/>
</dbReference>
<evidence type="ECO:0000256" key="4">
    <source>
        <dbReference type="ARBA" id="ARBA00023163"/>
    </source>
</evidence>
<keyword evidence="4" id="KW-0804">Transcription</keyword>
<dbReference type="GO" id="GO:0005634">
    <property type="term" value="C:nucleus"/>
    <property type="evidence" value="ECO:0007669"/>
    <property type="project" value="UniProtKB-SubCell"/>
</dbReference>
<gene>
    <name evidence="8" type="ORF">INT47_000209</name>
</gene>
<dbReference type="SUPFAM" id="SSF47459">
    <property type="entry name" value="HLH, helix-loop-helix DNA-binding domain"/>
    <property type="match status" value="1"/>
</dbReference>
<evidence type="ECO:0000256" key="5">
    <source>
        <dbReference type="ARBA" id="ARBA00023242"/>
    </source>
</evidence>
<dbReference type="SMART" id="SM00353">
    <property type="entry name" value="HLH"/>
    <property type="match status" value="1"/>
</dbReference>
<feature type="region of interest" description="Disordered" evidence="6">
    <location>
        <begin position="16"/>
        <end position="84"/>
    </location>
</feature>
<comment type="caution">
    <text evidence="8">The sequence shown here is derived from an EMBL/GenBank/DDBJ whole genome shotgun (WGS) entry which is preliminary data.</text>
</comment>
<dbReference type="GO" id="GO:0000981">
    <property type="term" value="F:DNA-binding transcription factor activity, RNA polymerase II-specific"/>
    <property type="evidence" value="ECO:0007669"/>
    <property type="project" value="TreeGrafter"/>
</dbReference>
<dbReference type="InterPro" id="IPR011598">
    <property type="entry name" value="bHLH_dom"/>
</dbReference>
<keyword evidence="5" id="KW-0539">Nucleus</keyword>
<keyword evidence="9" id="KW-1185">Reference proteome</keyword>
<evidence type="ECO:0000256" key="6">
    <source>
        <dbReference type="SAM" id="MobiDB-lite"/>
    </source>
</evidence>
<dbReference type="PROSITE" id="PS50888">
    <property type="entry name" value="BHLH"/>
    <property type="match status" value="1"/>
</dbReference>
<protein>
    <recommendedName>
        <fullName evidence="7">BHLH domain-containing protein</fullName>
    </recommendedName>
</protein>
<keyword evidence="3" id="KW-0238">DNA-binding</keyword>
<feature type="compositionally biased region" description="Basic and acidic residues" evidence="6">
    <location>
        <begin position="68"/>
        <end position="84"/>
    </location>
</feature>
<evidence type="ECO:0000256" key="1">
    <source>
        <dbReference type="ARBA" id="ARBA00004123"/>
    </source>
</evidence>
<dbReference type="InterPro" id="IPR052207">
    <property type="entry name" value="Max-like/E-box_TFs"/>
</dbReference>